<name>A0AAV3RXH2_LITER</name>
<evidence type="ECO:0000313" key="2">
    <source>
        <dbReference type="EMBL" id="GAA0184346.1"/>
    </source>
</evidence>
<sequence>MNMALFVKQGWRILTRQASLLFKILKGRYFHRSSFLNAKVGANPSFGWRSILEARKLLQKGVRWRIGDGISIVIWKEPWVPCSTDFHMADSIVIWRIGKGARWVSQLLRGGGVWNKEAVDNILDGEDLKKVMAIPLSHQGLQDKLIWRHTRCGQFLTSSGYKCAGEMKRNGKLRGKAKGEGSTREEGNREWKELWKMQVPSRVKQFIWRCIHDILPTKIKLLKKGVLVDPICVLCSEKCESLTHLLLECSFSCRMWYTFPWGLNTEGEAWVTFKDWWKFLLTQLEAAGCKDAIPNIACTLWSLWKTRNGALFDNSSFSIDNTIQHCINLAHDFQQARGRTSKTEDGSVLGASGIHLKWQPPQNGFVKLNCYVGWPKESNSGSLGVVARGESGDFIEIESDSKQVVNAIRGGSGVPMDIEVVVADIIHLTKYVKHSINNVAHCLAHWDHKGVPEEE</sequence>
<dbReference type="Pfam" id="PF13966">
    <property type="entry name" value="zf-RVT"/>
    <property type="match status" value="1"/>
</dbReference>
<dbReference type="Proteomes" id="UP001454036">
    <property type="component" value="Unassembled WGS sequence"/>
</dbReference>
<keyword evidence="3" id="KW-1185">Reference proteome</keyword>
<organism evidence="2 3">
    <name type="scientific">Lithospermum erythrorhizon</name>
    <name type="common">Purple gromwell</name>
    <name type="synonym">Lithospermum officinale var. erythrorhizon</name>
    <dbReference type="NCBI Taxonomy" id="34254"/>
    <lineage>
        <taxon>Eukaryota</taxon>
        <taxon>Viridiplantae</taxon>
        <taxon>Streptophyta</taxon>
        <taxon>Embryophyta</taxon>
        <taxon>Tracheophyta</taxon>
        <taxon>Spermatophyta</taxon>
        <taxon>Magnoliopsida</taxon>
        <taxon>eudicotyledons</taxon>
        <taxon>Gunneridae</taxon>
        <taxon>Pentapetalae</taxon>
        <taxon>asterids</taxon>
        <taxon>lamiids</taxon>
        <taxon>Boraginales</taxon>
        <taxon>Boraginaceae</taxon>
        <taxon>Boraginoideae</taxon>
        <taxon>Lithospermeae</taxon>
        <taxon>Lithospermum</taxon>
    </lineage>
</organism>
<gene>
    <name evidence="2" type="ORF">LIER_31634</name>
</gene>
<feature type="domain" description="Reverse transcriptase zinc-binding" evidence="1">
    <location>
        <begin position="184"/>
        <end position="256"/>
    </location>
</feature>
<evidence type="ECO:0000313" key="3">
    <source>
        <dbReference type="Proteomes" id="UP001454036"/>
    </source>
</evidence>
<proteinExistence type="predicted"/>
<reference evidence="2 3" key="1">
    <citation type="submission" date="2024-01" db="EMBL/GenBank/DDBJ databases">
        <title>The complete chloroplast genome sequence of Lithospermum erythrorhizon: insights into the phylogenetic relationship among Boraginaceae species and the maternal lineages of purple gromwells.</title>
        <authorList>
            <person name="Okada T."/>
            <person name="Watanabe K."/>
        </authorList>
    </citation>
    <scope>NUCLEOTIDE SEQUENCE [LARGE SCALE GENOMIC DNA]</scope>
</reference>
<dbReference type="InterPro" id="IPR052929">
    <property type="entry name" value="RNase_H-like_EbsB-rel"/>
</dbReference>
<evidence type="ECO:0000259" key="1">
    <source>
        <dbReference type="Pfam" id="PF13966"/>
    </source>
</evidence>
<dbReference type="PANTHER" id="PTHR47074">
    <property type="entry name" value="BNAC02G40300D PROTEIN"/>
    <property type="match status" value="1"/>
</dbReference>
<comment type="caution">
    <text evidence="2">The sequence shown here is derived from an EMBL/GenBank/DDBJ whole genome shotgun (WGS) entry which is preliminary data.</text>
</comment>
<dbReference type="InterPro" id="IPR026960">
    <property type="entry name" value="RVT-Znf"/>
</dbReference>
<protein>
    <recommendedName>
        <fullName evidence="1">Reverse transcriptase zinc-binding domain-containing protein</fullName>
    </recommendedName>
</protein>
<dbReference type="EMBL" id="BAABME010011827">
    <property type="protein sequence ID" value="GAA0184346.1"/>
    <property type="molecule type" value="Genomic_DNA"/>
</dbReference>
<accession>A0AAV3RXH2</accession>
<dbReference type="AlphaFoldDB" id="A0AAV3RXH2"/>
<dbReference type="PANTHER" id="PTHR47074:SF48">
    <property type="entry name" value="POLYNUCLEOTIDYL TRANSFERASE, RIBONUCLEASE H-LIKE SUPERFAMILY PROTEIN"/>
    <property type="match status" value="1"/>
</dbReference>